<gene>
    <name evidence="1" type="ORF">CFBP5473_23780</name>
</gene>
<accession>A0A4D7E172</accession>
<dbReference type="KEGG" id="alf:CFBP5473_23780"/>
<dbReference type="AlphaFoldDB" id="A0A4D7E172"/>
<dbReference type="EMBL" id="CP039694">
    <property type="protein sequence ID" value="QCJ00995.1"/>
    <property type="molecule type" value="Genomic_DNA"/>
</dbReference>
<dbReference type="OrthoDB" id="9800877at2"/>
<proteinExistence type="predicted"/>
<evidence type="ECO:0008006" key="3">
    <source>
        <dbReference type="Google" id="ProtNLM"/>
    </source>
</evidence>
<geneLocation type="plasmid" evidence="2">
    <name>pticfbp5473</name>
</geneLocation>
<organism evidence="1 2">
    <name type="scientific">Agrobacterium larrymoorei</name>
    <dbReference type="NCBI Taxonomy" id="160699"/>
    <lineage>
        <taxon>Bacteria</taxon>
        <taxon>Pseudomonadati</taxon>
        <taxon>Pseudomonadota</taxon>
        <taxon>Alphaproteobacteria</taxon>
        <taxon>Hyphomicrobiales</taxon>
        <taxon>Rhizobiaceae</taxon>
        <taxon>Rhizobium/Agrobacterium group</taxon>
        <taxon>Agrobacterium</taxon>
    </lineage>
</organism>
<dbReference type="RefSeq" id="WP_136954444.1">
    <property type="nucleotide sequence ID" value="NZ_CP039694.1"/>
</dbReference>
<keyword evidence="1" id="KW-0614">Plasmid</keyword>
<protein>
    <recommendedName>
        <fullName evidence="3">Transposase</fullName>
    </recommendedName>
</protein>
<evidence type="ECO:0000313" key="1">
    <source>
        <dbReference type="EMBL" id="QCJ00995.1"/>
    </source>
</evidence>
<dbReference type="Proteomes" id="UP000298545">
    <property type="component" value="Plasmid pTiCFBP5473"/>
</dbReference>
<name>A0A4D7E172_9HYPH</name>
<sequence length="47" mass="5160">MGTTLEVLTTRRSGREMHGQWPDEIKARIVPESLRPGVTVNEVAALG</sequence>
<reference evidence="1 2" key="1">
    <citation type="submission" date="2019-04" db="EMBL/GenBank/DDBJ databases">
        <title>Complete genome sequence of Agrobacterium larrymoorei CFBP5473.</title>
        <authorList>
            <person name="Haryono M."/>
            <person name="Chou L."/>
            <person name="Lin Y.-C."/>
            <person name="Lai E.-M."/>
            <person name="Kuo C.-H."/>
        </authorList>
    </citation>
    <scope>NUCLEOTIDE SEQUENCE [LARGE SCALE GENOMIC DNA]</scope>
    <source>
        <strain evidence="1 2">CFBP5473</strain>
        <plasmid evidence="2">pticfbp5473</plasmid>
    </source>
</reference>
<evidence type="ECO:0000313" key="2">
    <source>
        <dbReference type="Proteomes" id="UP000298545"/>
    </source>
</evidence>